<evidence type="ECO:0000313" key="1">
    <source>
        <dbReference type="EMBL" id="MBB4956819.1"/>
    </source>
</evidence>
<name>A0A7W7SL65_9ACTN</name>
<protein>
    <submittedName>
        <fullName evidence="1">Uncharacterized protein</fullName>
    </submittedName>
</protein>
<organism evidence="1 2">
    <name type="scientific">Micromonospora polyrhachis</name>
    <dbReference type="NCBI Taxonomy" id="1282883"/>
    <lineage>
        <taxon>Bacteria</taxon>
        <taxon>Bacillati</taxon>
        <taxon>Actinomycetota</taxon>
        <taxon>Actinomycetes</taxon>
        <taxon>Micromonosporales</taxon>
        <taxon>Micromonosporaceae</taxon>
        <taxon>Micromonospora</taxon>
    </lineage>
</organism>
<dbReference type="EMBL" id="JACHJW010000001">
    <property type="protein sequence ID" value="MBB4956819.1"/>
    <property type="molecule type" value="Genomic_DNA"/>
</dbReference>
<gene>
    <name evidence="1" type="ORF">FHR38_000552</name>
</gene>
<reference evidence="1 2" key="1">
    <citation type="submission" date="2020-08" db="EMBL/GenBank/DDBJ databases">
        <title>Sequencing the genomes of 1000 actinobacteria strains.</title>
        <authorList>
            <person name="Klenk H.-P."/>
        </authorList>
    </citation>
    <scope>NUCLEOTIDE SEQUENCE [LARGE SCALE GENOMIC DNA]</scope>
    <source>
        <strain evidence="1 2">DSM 45886</strain>
    </source>
</reference>
<sequence>MTGFSPPMLAALHYGRRLATEVAAGGPGRRAFVDIVPRRTDADRTAEQEGWVRNDTSRAYEVRHWEYDERLLDTFDYDVGAVCVATASARGHSDLLSLLADWGLTPMQFDYPWNTADPR</sequence>
<accession>A0A7W7SL65</accession>
<dbReference type="AlphaFoldDB" id="A0A7W7SL65"/>
<dbReference type="Proteomes" id="UP000578819">
    <property type="component" value="Unassembled WGS sequence"/>
</dbReference>
<proteinExistence type="predicted"/>
<evidence type="ECO:0000313" key="2">
    <source>
        <dbReference type="Proteomes" id="UP000578819"/>
    </source>
</evidence>
<keyword evidence="2" id="KW-1185">Reference proteome</keyword>
<comment type="caution">
    <text evidence="1">The sequence shown here is derived from an EMBL/GenBank/DDBJ whole genome shotgun (WGS) entry which is preliminary data.</text>
</comment>
<dbReference type="RefSeq" id="WP_184532468.1">
    <property type="nucleotide sequence ID" value="NZ_JACHJW010000001.1"/>
</dbReference>